<feature type="transmembrane region" description="Helical" evidence="1">
    <location>
        <begin position="254"/>
        <end position="271"/>
    </location>
</feature>
<organism evidence="2 3">
    <name type="scientific">Terasakiella brassicae</name>
    <dbReference type="NCBI Taxonomy" id="1634917"/>
    <lineage>
        <taxon>Bacteria</taxon>
        <taxon>Pseudomonadati</taxon>
        <taxon>Pseudomonadota</taxon>
        <taxon>Alphaproteobacteria</taxon>
        <taxon>Rhodospirillales</taxon>
        <taxon>Terasakiellaceae</taxon>
        <taxon>Terasakiella</taxon>
    </lineage>
</organism>
<comment type="caution">
    <text evidence="2">The sequence shown here is derived from an EMBL/GenBank/DDBJ whole genome shotgun (WGS) entry which is preliminary data.</text>
</comment>
<accession>A0A917FEV9</accession>
<feature type="transmembrane region" description="Helical" evidence="1">
    <location>
        <begin position="164"/>
        <end position="182"/>
    </location>
</feature>
<proteinExistence type="predicted"/>
<dbReference type="AlphaFoldDB" id="A0A917FEV9"/>
<evidence type="ECO:0000313" key="3">
    <source>
        <dbReference type="Proteomes" id="UP000632498"/>
    </source>
</evidence>
<reference evidence="2" key="2">
    <citation type="submission" date="2020-09" db="EMBL/GenBank/DDBJ databases">
        <authorList>
            <person name="Sun Q."/>
            <person name="Zhou Y."/>
        </authorList>
    </citation>
    <scope>NUCLEOTIDE SEQUENCE</scope>
    <source>
        <strain evidence="2">CGMCC 1.15254</strain>
    </source>
</reference>
<keyword evidence="3" id="KW-1185">Reference proteome</keyword>
<evidence type="ECO:0000256" key="1">
    <source>
        <dbReference type="SAM" id="Phobius"/>
    </source>
</evidence>
<gene>
    <name evidence="2" type="ORF">GCM10011332_30720</name>
</gene>
<keyword evidence="1" id="KW-1133">Transmembrane helix</keyword>
<feature type="transmembrane region" description="Helical" evidence="1">
    <location>
        <begin position="202"/>
        <end position="220"/>
    </location>
</feature>
<name>A0A917FEV9_9PROT</name>
<keyword evidence="1" id="KW-0812">Transmembrane</keyword>
<keyword evidence="1" id="KW-0472">Membrane</keyword>
<dbReference type="Proteomes" id="UP000632498">
    <property type="component" value="Unassembled WGS sequence"/>
</dbReference>
<reference evidence="2" key="1">
    <citation type="journal article" date="2014" name="Int. J. Syst. Evol. Microbiol.">
        <title>Complete genome sequence of Corynebacterium casei LMG S-19264T (=DSM 44701T), isolated from a smear-ripened cheese.</title>
        <authorList>
            <consortium name="US DOE Joint Genome Institute (JGI-PGF)"/>
            <person name="Walter F."/>
            <person name="Albersmeier A."/>
            <person name="Kalinowski J."/>
            <person name="Ruckert C."/>
        </authorList>
    </citation>
    <scope>NUCLEOTIDE SEQUENCE</scope>
    <source>
        <strain evidence="2">CGMCC 1.15254</strain>
    </source>
</reference>
<dbReference type="EMBL" id="BMHV01000032">
    <property type="protein sequence ID" value="GGF74457.1"/>
    <property type="molecule type" value="Genomic_DNA"/>
</dbReference>
<feature type="transmembrane region" description="Helical" evidence="1">
    <location>
        <begin position="119"/>
        <end position="140"/>
    </location>
</feature>
<protein>
    <submittedName>
        <fullName evidence="2">Uncharacterized protein</fullName>
    </submittedName>
</protein>
<sequence>MGLDGDYKDYVDGIVSSYEQHKDAVDTLINKVNDEGQLNDLILLSLRVKHYIYSRTLEKELAVGFMGEARKIDPDAVEIDAAGIEQETKKHKIQLKKKDSELGDRYAIKISLNAEQMTYVLAIFSSLMLACGYVYTYYFYSHFGFNVSDLFTVSDYLAVSIEKVHTSFVSAVISIVIGFWWISGQSRSSKEQLERERHKMRFIPYLIGISILGLNVQAVIIGEPLWSTAVFCDVLLLSGFFGPDIAKKYFKKPLIALFMILFIANWGSQLYSTITKDIYAVENGLEGHVRRCGGFTFVKDVDIAYDACELAMIGANSSYAFFVAMDYEKSIALPKQAVSRFENTLPEPGENWFVGLVKPFMVIWDTATSETNQGTDKVSGELSDD</sequence>
<evidence type="ECO:0000313" key="2">
    <source>
        <dbReference type="EMBL" id="GGF74457.1"/>
    </source>
</evidence>
<feature type="transmembrane region" description="Helical" evidence="1">
    <location>
        <begin position="226"/>
        <end position="242"/>
    </location>
</feature>